<feature type="region of interest" description="Disordered" evidence="1">
    <location>
        <begin position="176"/>
        <end position="200"/>
    </location>
</feature>
<evidence type="ECO:0000256" key="1">
    <source>
        <dbReference type="SAM" id="MobiDB-lite"/>
    </source>
</evidence>
<dbReference type="OrthoDB" id="3648579at2759"/>
<feature type="compositionally biased region" description="Gly residues" evidence="1">
    <location>
        <begin position="176"/>
        <end position="190"/>
    </location>
</feature>
<dbReference type="EMBL" id="ML992669">
    <property type="protein sequence ID" value="KAF2213858.1"/>
    <property type="molecule type" value="Genomic_DNA"/>
</dbReference>
<name>A0A6A6FKW1_9PEZI</name>
<sequence length="200" mass="21437">MPHTTTVTSTVKVTREATSTVSATSAATTDASTTYIMPTFAIANENGKYLGDGVVKSTRSEVGFDDESGALLFELKEKSVLVSENVGSSDGNPEVYLTPQGDPLFPNYKPLTRSTSYEATYSTCPLICQYSSSADRNLVAPPSSYRLGRPPRWIGERNEEKDLTATYKTYAVARGAGGNRGGLGGRGGSSLGSKRRMRLR</sequence>
<dbReference type="Proteomes" id="UP000799539">
    <property type="component" value="Unassembled WGS sequence"/>
</dbReference>
<organism evidence="2 3">
    <name type="scientific">Cercospora zeae-maydis SCOH1-5</name>
    <dbReference type="NCBI Taxonomy" id="717836"/>
    <lineage>
        <taxon>Eukaryota</taxon>
        <taxon>Fungi</taxon>
        <taxon>Dikarya</taxon>
        <taxon>Ascomycota</taxon>
        <taxon>Pezizomycotina</taxon>
        <taxon>Dothideomycetes</taxon>
        <taxon>Dothideomycetidae</taxon>
        <taxon>Mycosphaerellales</taxon>
        <taxon>Mycosphaerellaceae</taxon>
        <taxon>Cercospora</taxon>
    </lineage>
</organism>
<protein>
    <submittedName>
        <fullName evidence="2">Uncharacterized protein</fullName>
    </submittedName>
</protein>
<accession>A0A6A6FKW1</accession>
<reference evidence="2" key="1">
    <citation type="journal article" date="2020" name="Stud. Mycol.">
        <title>101 Dothideomycetes genomes: a test case for predicting lifestyles and emergence of pathogens.</title>
        <authorList>
            <person name="Haridas S."/>
            <person name="Albert R."/>
            <person name="Binder M."/>
            <person name="Bloem J."/>
            <person name="Labutti K."/>
            <person name="Salamov A."/>
            <person name="Andreopoulos B."/>
            <person name="Baker S."/>
            <person name="Barry K."/>
            <person name="Bills G."/>
            <person name="Bluhm B."/>
            <person name="Cannon C."/>
            <person name="Castanera R."/>
            <person name="Culley D."/>
            <person name="Daum C."/>
            <person name="Ezra D."/>
            <person name="Gonzalez J."/>
            <person name="Henrissat B."/>
            <person name="Kuo A."/>
            <person name="Liang C."/>
            <person name="Lipzen A."/>
            <person name="Lutzoni F."/>
            <person name="Magnuson J."/>
            <person name="Mondo S."/>
            <person name="Nolan M."/>
            <person name="Ohm R."/>
            <person name="Pangilinan J."/>
            <person name="Park H.-J."/>
            <person name="Ramirez L."/>
            <person name="Alfaro M."/>
            <person name="Sun H."/>
            <person name="Tritt A."/>
            <person name="Yoshinaga Y."/>
            <person name="Zwiers L.-H."/>
            <person name="Turgeon B."/>
            <person name="Goodwin S."/>
            <person name="Spatafora J."/>
            <person name="Crous P."/>
            <person name="Grigoriev I."/>
        </authorList>
    </citation>
    <scope>NUCLEOTIDE SEQUENCE</scope>
    <source>
        <strain evidence="2">SCOH1-5</strain>
    </source>
</reference>
<keyword evidence="3" id="KW-1185">Reference proteome</keyword>
<evidence type="ECO:0000313" key="3">
    <source>
        <dbReference type="Proteomes" id="UP000799539"/>
    </source>
</evidence>
<proteinExistence type="predicted"/>
<gene>
    <name evidence="2" type="ORF">CERZMDRAFT_83297</name>
</gene>
<evidence type="ECO:0000313" key="2">
    <source>
        <dbReference type="EMBL" id="KAF2213858.1"/>
    </source>
</evidence>
<dbReference type="AlphaFoldDB" id="A0A6A6FKW1"/>